<dbReference type="CDD" id="cd16393">
    <property type="entry name" value="SPO0J_N"/>
    <property type="match status" value="1"/>
</dbReference>
<dbReference type="AlphaFoldDB" id="A0A6N7XM77"/>
<dbReference type="SMART" id="SM00470">
    <property type="entry name" value="ParB"/>
    <property type="match status" value="1"/>
</dbReference>
<gene>
    <name evidence="9" type="primary">noc</name>
    <name evidence="9" type="ORF">FYJ83_14340</name>
</gene>
<dbReference type="FunFam" id="3.90.1530.30:FF:000001">
    <property type="entry name" value="Chromosome partitioning protein ParB"/>
    <property type="match status" value="1"/>
</dbReference>
<evidence type="ECO:0000313" key="10">
    <source>
        <dbReference type="Proteomes" id="UP000469523"/>
    </source>
</evidence>
<dbReference type="InterPro" id="IPR050336">
    <property type="entry name" value="Chromosome_partition/occlusion"/>
</dbReference>
<evidence type="ECO:0000256" key="5">
    <source>
        <dbReference type="ARBA" id="ARBA00023125"/>
    </source>
</evidence>
<dbReference type="RefSeq" id="WP_154441656.1">
    <property type="nucleotide sequence ID" value="NZ_JAHLPJ010000001.1"/>
</dbReference>
<keyword evidence="7" id="KW-0131">Cell cycle</keyword>
<dbReference type="GO" id="GO:0003677">
    <property type="term" value="F:DNA binding"/>
    <property type="evidence" value="ECO:0007669"/>
    <property type="project" value="UniProtKB-KW"/>
</dbReference>
<evidence type="ECO:0000256" key="2">
    <source>
        <dbReference type="ARBA" id="ARBA00006295"/>
    </source>
</evidence>
<name>A0A6N7XM77_9FIRM</name>
<dbReference type="GO" id="GO:0007059">
    <property type="term" value="P:chromosome segregation"/>
    <property type="evidence" value="ECO:0007669"/>
    <property type="project" value="TreeGrafter"/>
</dbReference>
<evidence type="ECO:0000256" key="1">
    <source>
        <dbReference type="ARBA" id="ARBA00004453"/>
    </source>
</evidence>
<dbReference type="FunFam" id="1.10.10.2830:FF:000001">
    <property type="entry name" value="Chromosome partitioning protein ParB"/>
    <property type="match status" value="1"/>
</dbReference>
<comment type="caution">
    <text evidence="9">The sequence shown here is derived from an EMBL/GenBank/DDBJ whole genome shotgun (WGS) entry which is preliminary data.</text>
</comment>
<dbReference type="PANTHER" id="PTHR33375:SF8">
    <property type="entry name" value="NUCLEOID OCCLUSION PROTEIN"/>
    <property type="match status" value="1"/>
</dbReference>
<dbReference type="GO" id="GO:0000917">
    <property type="term" value="P:division septum assembly"/>
    <property type="evidence" value="ECO:0007669"/>
    <property type="project" value="UniProtKB-KW"/>
</dbReference>
<dbReference type="Pfam" id="PF02195">
    <property type="entry name" value="ParB_N"/>
    <property type="match status" value="1"/>
</dbReference>
<evidence type="ECO:0000256" key="7">
    <source>
        <dbReference type="ARBA" id="ARBA00023306"/>
    </source>
</evidence>
<dbReference type="PANTHER" id="PTHR33375">
    <property type="entry name" value="CHROMOSOME-PARTITIONING PROTEIN PARB-RELATED"/>
    <property type="match status" value="1"/>
</dbReference>
<dbReference type="GO" id="GO:0045881">
    <property type="term" value="P:positive regulation of sporulation resulting in formation of a cellular spore"/>
    <property type="evidence" value="ECO:0007669"/>
    <property type="project" value="TreeGrafter"/>
</dbReference>
<sequence>MKNTQPEIKYIPISIIKPNPYQPRKEFNQRALEELSQSIKSYGVIQPISVRKIREDSYELIAGERRLRASELAGLSEIPAIVVDYRDKESALIALMENLQREDLNFIEEAEGYYNLISDHGFTQQEVAEKMGKNQSTVANKLRLLKLPEDIKRSLLEYNLTERHGRALLKLADDDLKRKILERVIKNELNVNRTEALVNDILNDLTKEEKVESKQNIKSLINVRIYLNTFKKAFSAIKDTGVNAEYKEVDKGDHVEVVVKIPK</sequence>
<dbReference type="Gene3D" id="1.10.10.2830">
    <property type="match status" value="1"/>
</dbReference>
<dbReference type="InterPro" id="IPR023705">
    <property type="entry name" value="Nucleoid_occlusion_protein"/>
</dbReference>
<accession>A0A6N7XM77</accession>
<dbReference type="EMBL" id="VUNQ01000038">
    <property type="protein sequence ID" value="MSU02636.1"/>
    <property type="molecule type" value="Genomic_DNA"/>
</dbReference>
<evidence type="ECO:0000259" key="8">
    <source>
        <dbReference type="SMART" id="SM00470"/>
    </source>
</evidence>
<dbReference type="InterPro" id="IPR004437">
    <property type="entry name" value="ParB/RepB/Spo0J"/>
</dbReference>
<keyword evidence="4" id="KW-0132">Cell division</keyword>
<comment type="similarity">
    <text evidence="2">Belongs to the ParB family.</text>
</comment>
<keyword evidence="6" id="KW-0717">Septation</keyword>
<dbReference type="GO" id="GO:0009295">
    <property type="term" value="C:nucleoid"/>
    <property type="evidence" value="ECO:0007669"/>
    <property type="project" value="UniProtKB-SubCell"/>
</dbReference>
<dbReference type="InterPro" id="IPR003115">
    <property type="entry name" value="ParB_N"/>
</dbReference>
<dbReference type="Gene3D" id="3.90.1530.30">
    <property type="match status" value="1"/>
</dbReference>
<evidence type="ECO:0000256" key="6">
    <source>
        <dbReference type="ARBA" id="ARBA00023210"/>
    </source>
</evidence>
<dbReference type="NCBIfam" id="TIGR00180">
    <property type="entry name" value="parB_part"/>
    <property type="match status" value="1"/>
</dbReference>
<keyword evidence="5" id="KW-0238">DNA-binding</keyword>
<dbReference type="Pfam" id="PF17762">
    <property type="entry name" value="HTH_ParB"/>
    <property type="match status" value="1"/>
</dbReference>
<reference evidence="9 10" key="1">
    <citation type="submission" date="2019-09" db="EMBL/GenBank/DDBJ databases">
        <title>In-depth cultivation of the pig gut microbiome towards novel bacterial diversity and tailored functional studies.</title>
        <authorList>
            <person name="Wylensek D."/>
            <person name="Hitch T.C.A."/>
            <person name="Clavel T."/>
        </authorList>
    </citation>
    <scope>NUCLEOTIDE SEQUENCE [LARGE SCALE GENOMIC DNA]</scope>
    <source>
        <strain evidence="9 10">WCA3-693-APC-4?</strain>
    </source>
</reference>
<keyword evidence="3" id="KW-0963">Cytoplasm</keyword>
<keyword evidence="10" id="KW-1185">Reference proteome</keyword>
<evidence type="ECO:0000313" key="9">
    <source>
        <dbReference type="EMBL" id="MSU02636.1"/>
    </source>
</evidence>
<proteinExistence type="inferred from homology"/>
<dbReference type="NCBIfam" id="TIGR04285">
    <property type="entry name" value="nucleoid_noc"/>
    <property type="match status" value="1"/>
</dbReference>
<protein>
    <submittedName>
        <fullName evidence="9">Nucleoid occlusion protein</fullName>
    </submittedName>
</protein>
<evidence type="ECO:0000256" key="4">
    <source>
        <dbReference type="ARBA" id="ARBA00022618"/>
    </source>
</evidence>
<comment type="subcellular location">
    <subcellularLocation>
        <location evidence="1">Cytoplasm</location>
        <location evidence="1">Nucleoid</location>
    </subcellularLocation>
</comment>
<dbReference type="Proteomes" id="UP000469523">
    <property type="component" value="Unassembled WGS sequence"/>
</dbReference>
<evidence type="ECO:0000256" key="3">
    <source>
        <dbReference type="ARBA" id="ARBA00022490"/>
    </source>
</evidence>
<dbReference type="InterPro" id="IPR036086">
    <property type="entry name" value="ParB/Sulfiredoxin_sf"/>
</dbReference>
<dbReference type="SUPFAM" id="SSF110849">
    <property type="entry name" value="ParB/Sulfiredoxin"/>
    <property type="match status" value="1"/>
</dbReference>
<dbReference type="InterPro" id="IPR041468">
    <property type="entry name" value="HTH_ParB/Spo0J"/>
</dbReference>
<feature type="domain" description="ParB-like N-terminal" evidence="8">
    <location>
        <begin position="9"/>
        <end position="99"/>
    </location>
</feature>
<dbReference type="GO" id="GO:0005694">
    <property type="term" value="C:chromosome"/>
    <property type="evidence" value="ECO:0007669"/>
    <property type="project" value="TreeGrafter"/>
</dbReference>
<organism evidence="9 10">
    <name type="scientific">Tissierella pigra</name>
    <dbReference type="NCBI Taxonomy" id="2607614"/>
    <lineage>
        <taxon>Bacteria</taxon>
        <taxon>Bacillati</taxon>
        <taxon>Bacillota</taxon>
        <taxon>Tissierellia</taxon>
        <taxon>Tissierellales</taxon>
        <taxon>Tissierellaceae</taxon>
        <taxon>Tissierella</taxon>
    </lineage>
</organism>